<gene>
    <name evidence="8" type="ORF">E3Q22_02806</name>
</gene>
<feature type="transmembrane region" description="Helical" evidence="5">
    <location>
        <begin position="40"/>
        <end position="62"/>
    </location>
</feature>
<evidence type="ECO:0000259" key="7">
    <source>
        <dbReference type="Pfam" id="PF13850"/>
    </source>
</evidence>
<keyword evidence="2 5" id="KW-0812">Transmembrane</keyword>
<dbReference type="PANTHER" id="PTHR10984">
    <property type="entry name" value="ENDOPLASMIC RETICULUM-GOLGI INTERMEDIATE COMPARTMENT PROTEIN"/>
    <property type="match status" value="1"/>
</dbReference>
<dbReference type="GO" id="GO:0005789">
    <property type="term" value="C:endoplasmic reticulum membrane"/>
    <property type="evidence" value="ECO:0007669"/>
    <property type="project" value="TreeGrafter"/>
</dbReference>
<evidence type="ECO:0000256" key="1">
    <source>
        <dbReference type="ARBA" id="ARBA00004370"/>
    </source>
</evidence>
<feature type="domain" description="Endoplasmic reticulum vesicle transporter N-terminal" evidence="7">
    <location>
        <begin position="10"/>
        <end position="105"/>
    </location>
</feature>
<evidence type="ECO:0000313" key="9">
    <source>
        <dbReference type="Proteomes" id="UP000310685"/>
    </source>
</evidence>
<dbReference type="Proteomes" id="UP000310685">
    <property type="component" value="Unassembled WGS sequence"/>
</dbReference>
<comment type="caution">
    <text evidence="8">The sequence shown here is derived from an EMBL/GenBank/DDBJ whole genome shotgun (WGS) entry which is preliminary data.</text>
</comment>
<keyword evidence="4 5" id="KW-0472">Membrane</keyword>
<evidence type="ECO:0000259" key="6">
    <source>
        <dbReference type="Pfam" id="PF07970"/>
    </source>
</evidence>
<dbReference type="Pfam" id="PF07970">
    <property type="entry name" value="COPIIcoated_ERV"/>
    <property type="match status" value="1"/>
</dbReference>
<accession>A0A4T0LS87</accession>
<dbReference type="InterPro" id="IPR045888">
    <property type="entry name" value="Erv"/>
</dbReference>
<evidence type="ECO:0000256" key="4">
    <source>
        <dbReference type="ARBA" id="ARBA00023136"/>
    </source>
</evidence>
<dbReference type="GO" id="GO:0000139">
    <property type="term" value="C:Golgi membrane"/>
    <property type="evidence" value="ECO:0007669"/>
    <property type="project" value="TreeGrafter"/>
</dbReference>
<name>A0A4T0LS87_9BASI</name>
<comment type="subcellular location">
    <subcellularLocation>
        <location evidence="1">Membrane</location>
    </subcellularLocation>
</comment>
<reference evidence="8 9" key="1">
    <citation type="submission" date="2019-03" db="EMBL/GenBank/DDBJ databases">
        <title>Sequencing 25 genomes of Wallemia mellicola.</title>
        <authorList>
            <person name="Gostincar C."/>
        </authorList>
    </citation>
    <scope>NUCLEOTIDE SEQUENCE [LARGE SCALE GENOMIC DNA]</scope>
    <source>
        <strain evidence="8 9">EXF-6152</strain>
    </source>
</reference>
<organism evidence="8 9">
    <name type="scientific">Wallemia mellicola</name>
    <dbReference type="NCBI Taxonomy" id="1708541"/>
    <lineage>
        <taxon>Eukaryota</taxon>
        <taxon>Fungi</taxon>
        <taxon>Dikarya</taxon>
        <taxon>Basidiomycota</taxon>
        <taxon>Wallemiomycotina</taxon>
        <taxon>Wallemiomycetes</taxon>
        <taxon>Wallemiales</taxon>
        <taxon>Wallemiaceae</taxon>
        <taxon>Wallemia</taxon>
    </lineage>
</organism>
<dbReference type="AlphaFoldDB" id="A0A4T0LS87"/>
<dbReference type="InterPro" id="IPR039542">
    <property type="entry name" value="Erv_N"/>
</dbReference>
<evidence type="ECO:0000313" key="8">
    <source>
        <dbReference type="EMBL" id="TIB78072.1"/>
    </source>
</evidence>
<dbReference type="GO" id="GO:0006890">
    <property type="term" value="P:retrograde vesicle-mediated transport, Golgi to endoplasmic reticulum"/>
    <property type="evidence" value="ECO:0007669"/>
    <property type="project" value="TreeGrafter"/>
</dbReference>
<dbReference type="GO" id="GO:0030134">
    <property type="term" value="C:COPII-coated ER to Golgi transport vesicle"/>
    <property type="evidence" value="ECO:0007669"/>
    <property type="project" value="TreeGrafter"/>
</dbReference>
<evidence type="ECO:0000256" key="3">
    <source>
        <dbReference type="ARBA" id="ARBA00022989"/>
    </source>
</evidence>
<sequence length="404" mass="45390">MSSVMSMPPLREFDAFPKTQASYKVGIWCNMAIRSKQGGIATVIVIFALVLLVFHEIGDWLYGHNEYQFSVDTTTETEMQLNVDLTVAMPCHYLNVDIRDAVGDRLKLSDSIQKDGTTFEPEKYRQIGSAKQSTLSRIVKDSKKGRKWFRPTSTRNRFPKTKKLIKDGPACRIYGSVETKKVNGNMHITTLGHGYSSLEHTDHKLMNLSHTIDEFSFGQHFPYISQPLDKSVEITDNHFPVYQYFMHVVPTTYVDASGHSLSTNQYSAREDIKFIHNHQRGIPGLFFRYELEPIHLSLSATTMSFTKLLIRLTALIGGVWCCSGFAVRALDKVLPKRLKPHPNKHGDMHIPITSPNVNMPSPKLSPNLFGAASLLSTSPPPPYTVNNGMLSPGVANSNQGPFRF</sequence>
<feature type="transmembrane region" description="Helical" evidence="5">
    <location>
        <begin position="308"/>
        <end position="330"/>
    </location>
</feature>
<dbReference type="Pfam" id="PF13850">
    <property type="entry name" value="ERGIC_N"/>
    <property type="match status" value="1"/>
</dbReference>
<keyword evidence="3 5" id="KW-1133">Transmembrane helix</keyword>
<feature type="domain" description="Endoplasmic reticulum vesicle transporter C-terminal" evidence="6">
    <location>
        <begin position="169"/>
        <end position="324"/>
    </location>
</feature>
<protein>
    <submittedName>
        <fullName evidence="8">DUF1692-domain-containing protein</fullName>
    </submittedName>
</protein>
<dbReference type="GO" id="GO:0006888">
    <property type="term" value="P:endoplasmic reticulum to Golgi vesicle-mediated transport"/>
    <property type="evidence" value="ECO:0007669"/>
    <property type="project" value="TreeGrafter"/>
</dbReference>
<proteinExistence type="predicted"/>
<dbReference type="EMBL" id="SPRC01000029">
    <property type="protein sequence ID" value="TIB78072.1"/>
    <property type="molecule type" value="Genomic_DNA"/>
</dbReference>
<evidence type="ECO:0000256" key="2">
    <source>
        <dbReference type="ARBA" id="ARBA00022692"/>
    </source>
</evidence>
<dbReference type="InterPro" id="IPR012936">
    <property type="entry name" value="Erv_C"/>
</dbReference>
<evidence type="ECO:0000256" key="5">
    <source>
        <dbReference type="SAM" id="Phobius"/>
    </source>
</evidence>
<dbReference type="PANTHER" id="PTHR10984:SF81">
    <property type="entry name" value="ER-DERIVED VESICLES PROTEIN ERV41"/>
    <property type="match status" value="1"/>
</dbReference>